<protein>
    <submittedName>
        <fullName evidence="2">Putative secreted protein</fullName>
    </submittedName>
</protein>
<reference evidence="2" key="1">
    <citation type="submission" date="2018-01" db="EMBL/GenBank/DDBJ databases">
        <title>An insight into the sialome of Amazonian anophelines.</title>
        <authorList>
            <person name="Ribeiro J.M."/>
            <person name="Scarpassa V."/>
            <person name="Calvo E."/>
        </authorList>
    </citation>
    <scope>NUCLEOTIDE SEQUENCE</scope>
</reference>
<feature type="compositionally biased region" description="Basic and acidic residues" evidence="1">
    <location>
        <begin position="39"/>
        <end position="49"/>
    </location>
</feature>
<sequence>MAESRMRREAPFQLTFLVPAAVTGLQPLGMGDTFRSQHHNTDRQKEERGGTGTLGGSQLINTRPKDSLWMASWSSNAGIPSLSCHHGDVVWLGSSHLHALLAG</sequence>
<organism evidence="2">
    <name type="scientific">Anopheles darlingi</name>
    <name type="common">Mosquito</name>
    <dbReference type="NCBI Taxonomy" id="43151"/>
    <lineage>
        <taxon>Eukaryota</taxon>
        <taxon>Metazoa</taxon>
        <taxon>Ecdysozoa</taxon>
        <taxon>Arthropoda</taxon>
        <taxon>Hexapoda</taxon>
        <taxon>Insecta</taxon>
        <taxon>Pterygota</taxon>
        <taxon>Neoptera</taxon>
        <taxon>Endopterygota</taxon>
        <taxon>Diptera</taxon>
        <taxon>Nematocera</taxon>
        <taxon>Culicoidea</taxon>
        <taxon>Culicidae</taxon>
        <taxon>Anophelinae</taxon>
        <taxon>Anopheles</taxon>
    </lineage>
</organism>
<accession>A0A2M4DGE5</accession>
<name>A0A2M4DGE5_ANODA</name>
<dbReference type="EMBL" id="GGFL01012393">
    <property type="protein sequence ID" value="MBW76571.1"/>
    <property type="molecule type" value="Transcribed_RNA"/>
</dbReference>
<feature type="region of interest" description="Disordered" evidence="1">
    <location>
        <begin position="28"/>
        <end position="59"/>
    </location>
</feature>
<evidence type="ECO:0000313" key="2">
    <source>
        <dbReference type="EMBL" id="MBW76571.1"/>
    </source>
</evidence>
<dbReference type="AlphaFoldDB" id="A0A2M4DGE5"/>
<proteinExistence type="predicted"/>
<evidence type="ECO:0000256" key="1">
    <source>
        <dbReference type="SAM" id="MobiDB-lite"/>
    </source>
</evidence>